<proteinExistence type="predicted"/>
<dbReference type="InterPro" id="IPR012334">
    <property type="entry name" value="Pectin_lyas_fold"/>
</dbReference>
<name>A0A060BX21_9ENTR</name>
<dbReference type="AlphaFoldDB" id="A0A060BX21"/>
<dbReference type="Gene3D" id="2.160.20.10">
    <property type="entry name" value="Single-stranded right-handed beta-helix, Pectin lyase-like"/>
    <property type="match status" value="1"/>
</dbReference>
<accession>A0A060BX21</accession>
<evidence type="ECO:0000313" key="1">
    <source>
        <dbReference type="EMBL" id="AIA85350.1"/>
    </source>
</evidence>
<reference evidence="1" key="1">
    <citation type="journal article" date="2013" name="Environ. Microbiol.">
        <title>Seasonally variable intestinal metagenomes of the red palm weevil (Rhynchophorus ferrugineus).</title>
        <authorList>
            <person name="Jia S."/>
            <person name="Zhang X."/>
            <person name="Zhang G."/>
            <person name="Yin A."/>
            <person name="Zhang S."/>
            <person name="Li F."/>
            <person name="Wang L."/>
            <person name="Zhao D."/>
            <person name="Yun Q."/>
            <person name="Tala"/>
            <person name="Wang J."/>
            <person name="Sun G."/>
            <person name="Baabdullah M."/>
            <person name="Yu X."/>
            <person name="Hu S."/>
            <person name="Al-Mssallem I.S."/>
            <person name="Yu J."/>
        </authorList>
    </citation>
    <scope>NUCLEOTIDE SEQUENCE</scope>
</reference>
<protein>
    <submittedName>
        <fullName evidence="1">CAZy families CE8 protein</fullName>
    </submittedName>
</protein>
<organism evidence="1">
    <name type="scientific">uncultured Salmonella sp</name>
    <dbReference type="NCBI Taxonomy" id="263771"/>
    <lineage>
        <taxon>Bacteria</taxon>
        <taxon>Pseudomonadati</taxon>
        <taxon>Pseudomonadota</taxon>
        <taxon>Gammaproteobacteria</taxon>
        <taxon>Enterobacterales</taxon>
        <taxon>Enterobacteriaceae</taxon>
        <taxon>Salmonella</taxon>
        <taxon>environmental samples</taxon>
    </lineage>
</organism>
<sequence>MINGGFNVAKPWADAVGSNRPFRGNTGTVDDKGNLQRNLNDTNFNRMWEYNNRGVGSVVVAEPKQ</sequence>
<dbReference type="EMBL" id="KF118091">
    <property type="protein sequence ID" value="AIA85350.1"/>
    <property type="molecule type" value="Genomic_DNA"/>
</dbReference>